<organism evidence="4 5">
    <name type="scientific">Natrinema gari JCM 14663</name>
    <dbReference type="NCBI Taxonomy" id="1230459"/>
    <lineage>
        <taxon>Archaea</taxon>
        <taxon>Methanobacteriati</taxon>
        <taxon>Methanobacteriota</taxon>
        <taxon>Stenosarchaea group</taxon>
        <taxon>Halobacteria</taxon>
        <taxon>Halobacteriales</taxon>
        <taxon>Natrialbaceae</taxon>
        <taxon>Natrinema</taxon>
    </lineage>
</organism>
<dbReference type="SUPFAM" id="SSF52540">
    <property type="entry name" value="P-loop containing nucleoside triphosphate hydrolases"/>
    <property type="match status" value="1"/>
</dbReference>
<gene>
    <name evidence="4" type="ORF">C486_17522</name>
</gene>
<proteinExistence type="predicted"/>
<sequence>MISMTTGNGIGTEPPADDERIARHLRETVLKQARGDIDERVQRDFPSDRFFAGALAPESEDQLDDPDDDLQSKMQPTGLGATVRVRGGTEGDELILSVNASVWVRVNPTYDEMVNRDSFVALGDRDEDDDGDSLLPVFERIDLDVPPIKIPASALQTPSRTTPDVVQERARDAFQTAFADAREYARENYDLYAETDDDDTVPTAALEDEESFRGYLAERAAEGSLVLPDWHASLIVGVMADEENGDDSTIVDLEIANEAVQSRDDAIYTIRDPTLFEVGLELKTTGDLEFVPFTFDPLPEDFRYNRDLWGHGRNCTVTAPERNDQEVNEEGVPPGRRAPDAAPTANRLETQFIPEYRQLVYESADRNVDASFEVLADLEDSGLDTLDDIAAEMRQYLREEYDTALEQYREREDWDDDPETGDLADFTDDRDAFEREIKRFERGIECLRQHPETVGRAFELMNEAMDRMHEFSGWRLFQLVFIVMEVPDVASREYEEWADVDWRNGSTEDHAEDADSPLDVVDVLWFPTGGGKTEAFLGVAVWSMFFDRLRGKDFGMTAWTKFPLRLLSLQQFQRMTETVMYADLVRREQSDIGSHPSRPFSMGYLVGKANTPNALTGYDNNNHQRYQGSSGESLRREAKVVPSCPACGADIEVRITEDDHRLTHCCTGSSFDCPWQSRSLDSGETYAEEELPVHVVDNELYRYAPTIIAGTIDKITAIGYQRKFAHLVTGEMTLECPIHGFASLGECTEKYGCPIDQDDFLDMARPVEPYDPAPSLMVPDELHLLEESMGSFDGHYETGVAELQELVEAGTTKVIAPTATITGFEDQVHNLFMRPAERFPSPGPYLRENFYAQERAETQRYYIGLVPHGKTHINSIIDLLFYYHREVQNLFRKSLNEPSQVLTGAVLEGTDTSAPLEADSIDEVLALLSYYSTSITYLLSKKDGDRLDQSIVSQLDTYLQEDGRPPLASERMTGGTGFETIMEVLDIVEDPWDEEADEQIINRLIERGVLEEDVKDSVLSLRSTLEASLNEENKVVNSDQFDIERASASEDTREALAWLLASRLNTITATNMIAHGVDVDRFNMMTFFGMPRGTAEYIQASSRAGRSRPGLVFNVAHPIRERDLSHYHFFEKYHAFLDRLVEPVPINRWAKNSVKQTHPGLFMGLLLNHYMYREGVGNLYFGDNAEEFAASVDEGELRQQMLGMFGNPDDHEEFQGDIEDLTKEALSQLRLDDEQWTSGRIKRSPMRSLRDVDEQLPIRSEYRYREIFETMDNR</sequence>
<dbReference type="PATRIC" id="fig|1230459.4.peg.3480"/>
<keyword evidence="4" id="KW-0067">ATP-binding</keyword>
<dbReference type="EMBL" id="AOIJ01000064">
    <property type="protein sequence ID" value="ELY76929.1"/>
    <property type="molecule type" value="Genomic_DNA"/>
</dbReference>
<evidence type="ECO:0000313" key="4">
    <source>
        <dbReference type="EMBL" id="ELY76929.1"/>
    </source>
</evidence>
<keyword evidence="4" id="KW-0547">Nucleotide-binding</keyword>
<feature type="domain" description="Helicase C-terminal" evidence="3">
    <location>
        <begin position="996"/>
        <end position="1152"/>
    </location>
</feature>
<name>L9YS26_9EURY</name>
<dbReference type="InterPro" id="IPR001650">
    <property type="entry name" value="Helicase_C-like"/>
</dbReference>
<keyword evidence="5" id="KW-1185">Reference proteome</keyword>
<keyword evidence="1" id="KW-0175">Coiled coil</keyword>
<feature type="region of interest" description="Disordered" evidence="2">
    <location>
        <begin position="54"/>
        <end position="77"/>
    </location>
</feature>
<comment type="caution">
    <text evidence="4">The sequence shown here is derived from an EMBL/GenBank/DDBJ whole genome shotgun (WGS) entry which is preliminary data.</text>
</comment>
<feature type="coiled-coil region" evidence="1">
    <location>
        <begin position="423"/>
        <end position="450"/>
    </location>
</feature>
<dbReference type="Pfam" id="PF00271">
    <property type="entry name" value="Helicase_C"/>
    <property type="match status" value="1"/>
</dbReference>
<keyword evidence="4" id="KW-0347">Helicase</keyword>
<dbReference type="Proteomes" id="UP000011592">
    <property type="component" value="Unassembled WGS sequence"/>
</dbReference>
<dbReference type="GO" id="GO:0004386">
    <property type="term" value="F:helicase activity"/>
    <property type="evidence" value="ECO:0007669"/>
    <property type="project" value="UniProtKB-KW"/>
</dbReference>
<dbReference type="Gene3D" id="3.40.50.300">
    <property type="entry name" value="P-loop containing nucleotide triphosphate hydrolases"/>
    <property type="match status" value="1"/>
</dbReference>
<evidence type="ECO:0000256" key="2">
    <source>
        <dbReference type="SAM" id="MobiDB-lite"/>
    </source>
</evidence>
<evidence type="ECO:0000256" key="1">
    <source>
        <dbReference type="SAM" id="Coils"/>
    </source>
</evidence>
<dbReference type="CDD" id="cd18785">
    <property type="entry name" value="SF2_C"/>
    <property type="match status" value="1"/>
</dbReference>
<dbReference type="AlphaFoldDB" id="L9YS26"/>
<evidence type="ECO:0000259" key="3">
    <source>
        <dbReference type="PROSITE" id="PS51194"/>
    </source>
</evidence>
<dbReference type="InterPro" id="IPR027417">
    <property type="entry name" value="P-loop_NTPase"/>
</dbReference>
<accession>L9YS26</accession>
<evidence type="ECO:0000313" key="5">
    <source>
        <dbReference type="Proteomes" id="UP000011592"/>
    </source>
</evidence>
<protein>
    <submittedName>
        <fullName evidence="4">Helicase domain-containing protein</fullName>
    </submittedName>
</protein>
<feature type="compositionally biased region" description="Acidic residues" evidence="2">
    <location>
        <begin position="58"/>
        <end position="69"/>
    </location>
</feature>
<reference evidence="4 5" key="1">
    <citation type="journal article" date="2014" name="PLoS Genet.">
        <title>Phylogenetically driven sequencing of extremely halophilic archaea reveals strategies for static and dynamic osmo-response.</title>
        <authorList>
            <person name="Becker E.A."/>
            <person name="Seitzer P.M."/>
            <person name="Tritt A."/>
            <person name="Larsen D."/>
            <person name="Krusor M."/>
            <person name="Yao A.I."/>
            <person name="Wu D."/>
            <person name="Madern D."/>
            <person name="Eisen J.A."/>
            <person name="Darling A.E."/>
            <person name="Facciotti M.T."/>
        </authorList>
    </citation>
    <scope>NUCLEOTIDE SEQUENCE [LARGE SCALE GENOMIC DNA]</scope>
    <source>
        <strain evidence="4 5">JCM 14663</strain>
    </source>
</reference>
<feature type="region of interest" description="Disordered" evidence="2">
    <location>
        <begin position="323"/>
        <end position="342"/>
    </location>
</feature>
<dbReference type="PROSITE" id="PS51194">
    <property type="entry name" value="HELICASE_CTER"/>
    <property type="match status" value="1"/>
</dbReference>
<keyword evidence="4" id="KW-0378">Hydrolase</keyword>